<protein>
    <recommendedName>
        <fullName evidence="3">Dehydrogenase/reductase</fullName>
    </recommendedName>
</protein>
<dbReference type="PRINTS" id="PR00081">
    <property type="entry name" value="GDHRDH"/>
</dbReference>
<evidence type="ECO:0000313" key="1">
    <source>
        <dbReference type="EMBL" id="DAZ94445.1"/>
    </source>
</evidence>
<comment type="caution">
    <text evidence="1">The sequence shown here is derived from an EMBL/GenBank/DDBJ whole genome shotgun (WGS) entry which is preliminary data.</text>
</comment>
<dbReference type="Gene3D" id="3.40.50.720">
    <property type="entry name" value="NAD(P)-binding Rossmann-like Domain"/>
    <property type="match status" value="1"/>
</dbReference>
<keyword evidence="2" id="KW-1185">Reference proteome</keyword>
<dbReference type="PANTHER" id="PTHR44656">
    <property type="entry name" value="DEHYDROGENASE/REDUCTASE SDR FAMILY MEMBER 12"/>
    <property type="match status" value="1"/>
</dbReference>
<dbReference type="Proteomes" id="UP001146120">
    <property type="component" value="Unassembled WGS sequence"/>
</dbReference>
<accession>A0AAV2YHG7</accession>
<dbReference type="AlphaFoldDB" id="A0AAV2YHG7"/>
<gene>
    <name evidence="1" type="ORF">N0F65_002763</name>
</gene>
<dbReference type="InterPro" id="IPR052992">
    <property type="entry name" value="SDR_member_12"/>
</dbReference>
<organism evidence="1 2">
    <name type="scientific">Lagenidium giganteum</name>
    <dbReference type="NCBI Taxonomy" id="4803"/>
    <lineage>
        <taxon>Eukaryota</taxon>
        <taxon>Sar</taxon>
        <taxon>Stramenopiles</taxon>
        <taxon>Oomycota</taxon>
        <taxon>Peronosporomycetes</taxon>
        <taxon>Pythiales</taxon>
        <taxon>Pythiaceae</taxon>
    </lineage>
</organism>
<dbReference type="EMBL" id="DAKRPA010000250">
    <property type="protein sequence ID" value="DAZ94445.1"/>
    <property type="molecule type" value="Genomic_DNA"/>
</dbReference>
<dbReference type="SUPFAM" id="SSF51735">
    <property type="entry name" value="NAD(P)-binding Rossmann-fold domains"/>
    <property type="match status" value="1"/>
</dbReference>
<reference evidence="1" key="1">
    <citation type="submission" date="2022-11" db="EMBL/GenBank/DDBJ databases">
        <authorList>
            <person name="Morgan W.R."/>
            <person name="Tartar A."/>
        </authorList>
    </citation>
    <scope>NUCLEOTIDE SEQUENCE</scope>
    <source>
        <strain evidence="1">ARSEF 373</strain>
    </source>
</reference>
<reference evidence="1" key="2">
    <citation type="journal article" date="2023" name="Microbiol Resour">
        <title>Decontamination and Annotation of the Draft Genome Sequence of the Oomycete Lagenidium giganteum ARSEF 373.</title>
        <authorList>
            <person name="Morgan W.R."/>
            <person name="Tartar A."/>
        </authorList>
    </citation>
    <scope>NUCLEOTIDE SEQUENCE</scope>
    <source>
        <strain evidence="1">ARSEF 373</strain>
    </source>
</reference>
<dbReference type="Pfam" id="PF00106">
    <property type="entry name" value="adh_short"/>
    <property type="match status" value="1"/>
</dbReference>
<name>A0AAV2YHG7_9STRA</name>
<dbReference type="InterPro" id="IPR036291">
    <property type="entry name" value="NAD(P)-bd_dom_sf"/>
</dbReference>
<evidence type="ECO:0008006" key="3">
    <source>
        <dbReference type="Google" id="ProtNLM"/>
    </source>
</evidence>
<dbReference type="InterPro" id="IPR002347">
    <property type="entry name" value="SDR_fam"/>
</dbReference>
<sequence length="336" mass="36655">MPWFSLRAMPQWYIEGLAYYGHAGYNSARKKWADPDMLKQRDLHGKHYIVTGANAGLGFAMAEELAKRNAHVHMLCRDAGRAEDARSKIVESAKAAGVKEPLVEVHLADMGSPDSIRAFSDEFAKSNVELHGLINNAGALFQQEKRTDDGSELSMVVAMGGSYLLTGLMLPLLSKATPKGRVINVSSGGQYLVGLDAADLAGKSRTGANYDGAAAYSYAKRAQVELTKVWADKTHDSGVIFHSMHPGWALTPGVSSSLEDFTKRHGSMMRSMAQGADTAVWLAIADEAAESNGLFWLDRQPVRTDLFFAGTSCNDNDRQVLWKACEDMFKNSRSTT</sequence>
<evidence type="ECO:0000313" key="2">
    <source>
        <dbReference type="Proteomes" id="UP001146120"/>
    </source>
</evidence>
<dbReference type="PANTHER" id="PTHR44656:SF7">
    <property type="entry name" value="DEHYDROGENASE_REDUCTASE SDR FAMILY MEMBER 12"/>
    <property type="match status" value="1"/>
</dbReference>
<proteinExistence type="predicted"/>